<organism evidence="1">
    <name type="scientific">bioreactor metagenome</name>
    <dbReference type="NCBI Taxonomy" id="1076179"/>
    <lineage>
        <taxon>unclassified sequences</taxon>
        <taxon>metagenomes</taxon>
        <taxon>ecological metagenomes</taxon>
    </lineage>
</organism>
<reference evidence="1" key="1">
    <citation type="submission" date="2019-08" db="EMBL/GenBank/DDBJ databases">
        <authorList>
            <person name="Kucharzyk K."/>
            <person name="Murdoch R.W."/>
            <person name="Higgins S."/>
            <person name="Loffler F."/>
        </authorList>
    </citation>
    <scope>NUCLEOTIDE SEQUENCE</scope>
</reference>
<gene>
    <name evidence="1" type="ORF">SDC9_88282</name>
</gene>
<comment type="caution">
    <text evidence="1">The sequence shown here is derived from an EMBL/GenBank/DDBJ whole genome shotgun (WGS) entry which is preliminary data.</text>
</comment>
<protein>
    <submittedName>
        <fullName evidence="1">Uncharacterized protein</fullName>
    </submittedName>
</protein>
<dbReference type="EMBL" id="VSSQ01009438">
    <property type="protein sequence ID" value="MPM41627.1"/>
    <property type="molecule type" value="Genomic_DNA"/>
</dbReference>
<sequence>MTPQDGRAFDGHGVKPLENAALYIHKQPVSGVGYAAGNGHQQNSRQHVADIVDVFVHAGHDGTAEYVDEEKHHGDRHNCDRDNRIRTSQNMTHGAHEQGAGIAFHLDSLLLLGDCEKDILKGRLLFNVFDFHGREQLFQFFERSVCNDFSAVQDCDFAR</sequence>
<evidence type="ECO:0000313" key="1">
    <source>
        <dbReference type="EMBL" id="MPM41627.1"/>
    </source>
</evidence>
<proteinExistence type="predicted"/>
<name>A0A644ZLN7_9ZZZZ</name>
<accession>A0A644ZLN7</accession>
<dbReference type="AlphaFoldDB" id="A0A644ZLN7"/>